<dbReference type="EMBL" id="BAAAUX010000013">
    <property type="protein sequence ID" value="GAA2791477.1"/>
    <property type="molecule type" value="Genomic_DNA"/>
</dbReference>
<organism evidence="2 3">
    <name type="scientific">Saccharopolyspora taberi</name>
    <dbReference type="NCBI Taxonomy" id="60895"/>
    <lineage>
        <taxon>Bacteria</taxon>
        <taxon>Bacillati</taxon>
        <taxon>Actinomycetota</taxon>
        <taxon>Actinomycetes</taxon>
        <taxon>Pseudonocardiales</taxon>
        <taxon>Pseudonocardiaceae</taxon>
        <taxon>Saccharopolyspora</taxon>
    </lineage>
</organism>
<comment type="caution">
    <text evidence="2">The sequence shown here is derived from an EMBL/GenBank/DDBJ whole genome shotgun (WGS) entry which is preliminary data.</text>
</comment>
<reference evidence="2 3" key="1">
    <citation type="journal article" date="2019" name="Int. J. Syst. Evol. Microbiol.">
        <title>The Global Catalogue of Microorganisms (GCM) 10K type strain sequencing project: providing services to taxonomists for standard genome sequencing and annotation.</title>
        <authorList>
            <consortium name="The Broad Institute Genomics Platform"/>
            <consortium name="The Broad Institute Genome Sequencing Center for Infectious Disease"/>
            <person name="Wu L."/>
            <person name="Ma J."/>
        </authorList>
    </citation>
    <scope>NUCLEOTIDE SEQUENCE [LARGE SCALE GENOMIC DNA]</scope>
    <source>
        <strain evidence="2 3">JCM 9383</strain>
    </source>
</reference>
<proteinExistence type="predicted"/>
<keyword evidence="3" id="KW-1185">Reference proteome</keyword>
<feature type="region of interest" description="Disordered" evidence="1">
    <location>
        <begin position="1"/>
        <end position="47"/>
    </location>
</feature>
<protein>
    <submittedName>
        <fullName evidence="2">Uncharacterized protein</fullName>
    </submittedName>
</protein>
<evidence type="ECO:0000313" key="2">
    <source>
        <dbReference type="EMBL" id="GAA2791477.1"/>
    </source>
</evidence>
<name>A0ABN3VD59_9PSEU</name>
<accession>A0ABN3VD59</accession>
<evidence type="ECO:0000313" key="3">
    <source>
        <dbReference type="Proteomes" id="UP001500979"/>
    </source>
</evidence>
<sequence length="141" mass="15543">MNSRENPIQARKAAALPTTENTAADERGPRVTSPAPTIPDARREAAPTARVVLTRAQFDQLRRDAELGATFREWHRRCLASESSKAISAAENWARIAASPTYAELERRRAQPGPMAGRRMDPDAVARWVATGYSNPQEYAA</sequence>
<evidence type="ECO:0000256" key="1">
    <source>
        <dbReference type="SAM" id="MobiDB-lite"/>
    </source>
</evidence>
<dbReference type="Proteomes" id="UP001500979">
    <property type="component" value="Unassembled WGS sequence"/>
</dbReference>
<gene>
    <name evidence="2" type="ORF">GCM10010470_27880</name>
</gene>